<sequence>MLLRVVMVALAIALAPAAAPAQGTQIALGLSDHDRSQPVEVTAETLRVDQGAGTAQFLGDVLVQQGALRLSARQVTVIYGPAQEDAPRRIARLEAEGDVLMTLQAEAAEADRAVYTVDDAQVVMTGNVLLTQGDGAVAGQRLVADLARGTGTMEGRVRTVLQPATGAQ</sequence>
<comment type="caution">
    <text evidence="4">The sequence shown here is derived from an EMBL/GenBank/DDBJ whole genome shotgun (WGS) entry which is preliminary data.</text>
</comment>
<evidence type="ECO:0000259" key="3">
    <source>
        <dbReference type="Pfam" id="PF03968"/>
    </source>
</evidence>
<gene>
    <name evidence="4" type="ORF">EV656_101269</name>
</gene>
<evidence type="ECO:0000313" key="5">
    <source>
        <dbReference type="Proteomes" id="UP000295733"/>
    </source>
</evidence>
<dbReference type="Proteomes" id="UP000295733">
    <property type="component" value="Unassembled WGS sequence"/>
</dbReference>
<dbReference type="PANTHER" id="PTHR36504:SF1">
    <property type="entry name" value="LIPOPOLYSACCHARIDE EXPORT SYSTEM PROTEIN LPTA"/>
    <property type="match status" value="1"/>
</dbReference>
<dbReference type="InterPro" id="IPR052037">
    <property type="entry name" value="LPS_export_LptA"/>
</dbReference>
<dbReference type="InterPro" id="IPR005653">
    <property type="entry name" value="OstA-like_N"/>
</dbReference>
<feature type="signal peptide" evidence="2">
    <location>
        <begin position="1"/>
        <end position="21"/>
    </location>
</feature>
<dbReference type="EMBL" id="SLXL01000001">
    <property type="protein sequence ID" value="TCP27363.1"/>
    <property type="molecule type" value="Genomic_DNA"/>
</dbReference>
<dbReference type="Pfam" id="PF03968">
    <property type="entry name" value="LptD_N"/>
    <property type="match status" value="1"/>
</dbReference>
<keyword evidence="1 2" id="KW-0732">Signal</keyword>
<dbReference type="RefSeq" id="WP_322790428.1">
    <property type="nucleotide sequence ID" value="NZ_NRRP01000005.1"/>
</dbReference>
<dbReference type="GO" id="GO:0009279">
    <property type="term" value="C:cell outer membrane"/>
    <property type="evidence" value="ECO:0007669"/>
    <property type="project" value="TreeGrafter"/>
</dbReference>
<accession>A0A4R2NYK4</accession>
<keyword evidence="5" id="KW-1185">Reference proteome</keyword>
<dbReference type="PANTHER" id="PTHR36504">
    <property type="entry name" value="LIPOPOLYSACCHARIDE EXPORT SYSTEM PROTEIN LPTA"/>
    <property type="match status" value="1"/>
</dbReference>
<dbReference type="AlphaFoldDB" id="A0A4R2NYK4"/>
<dbReference type="Gene3D" id="2.60.450.10">
    <property type="entry name" value="Lipopolysaccharide (LPS) transport protein A like domain"/>
    <property type="match status" value="1"/>
</dbReference>
<dbReference type="GO" id="GO:0015920">
    <property type="term" value="P:lipopolysaccharide transport"/>
    <property type="evidence" value="ECO:0007669"/>
    <property type="project" value="TreeGrafter"/>
</dbReference>
<proteinExistence type="predicted"/>
<dbReference type="GO" id="GO:0017089">
    <property type="term" value="F:glycolipid transfer activity"/>
    <property type="evidence" value="ECO:0007669"/>
    <property type="project" value="TreeGrafter"/>
</dbReference>
<feature type="chain" id="PRO_5020337926" evidence="2">
    <location>
        <begin position="22"/>
        <end position="168"/>
    </location>
</feature>
<evidence type="ECO:0000256" key="2">
    <source>
        <dbReference type="SAM" id="SignalP"/>
    </source>
</evidence>
<feature type="domain" description="Organic solvent tolerance-like N-terminal" evidence="3">
    <location>
        <begin position="40"/>
        <end position="148"/>
    </location>
</feature>
<organism evidence="4 5">
    <name type="scientific">Rhodovulum adriaticum</name>
    <name type="common">Rhodopseudomonas adriatica</name>
    <dbReference type="NCBI Taxonomy" id="35804"/>
    <lineage>
        <taxon>Bacteria</taxon>
        <taxon>Pseudomonadati</taxon>
        <taxon>Pseudomonadota</taxon>
        <taxon>Alphaproteobacteria</taxon>
        <taxon>Rhodobacterales</taxon>
        <taxon>Paracoccaceae</taxon>
        <taxon>Rhodovulum</taxon>
    </lineage>
</organism>
<protein>
    <submittedName>
        <fullName evidence="4">Lipopolysaccharide export system protein LptA</fullName>
    </submittedName>
</protein>
<dbReference type="GO" id="GO:0030288">
    <property type="term" value="C:outer membrane-bounded periplasmic space"/>
    <property type="evidence" value="ECO:0007669"/>
    <property type="project" value="TreeGrafter"/>
</dbReference>
<evidence type="ECO:0000256" key="1">
    <source>
        <dbReference type="ARBA" id="ARBA00022729"/>
    </source>
</evidence>
<evidence type="ECO:0000313" key="4">
    <source>
        <dbReference type="EMBL" id="TCP27363.1"/>
    </source>
</evidence>
<reference evidence="4 5" key="1">
    <citation type="submission" date="2019-03" db="EMBL/GenBank/DDBJ databases">
        <title>Genomic Encyclopedia of Type Strains, Phase IV (KMG-IV): sequencing the most valuable type-strain genomes for metagenomic binning, comparative biology and taxonomic classification.</title>
        <authorList>
            <person name="Goeker M."/>
        </authorList>
    </citation>
    <scope>NUCLEOTIDE SEQUENCE [LARGE SCALE GENOMIC DNA]</scope>
    <source>
        <strain evidence="4 5">DSM 2781</strain>
    </source>
</reference>
<name>A0A4R2NYK4_RHOAD</name>